<reference evidence="6 7" key="1">
    <citation type="submission" date="2024-02" db="EMBL/GenBank/DDBJ databases">
        <authorList>
            <person name="Chen Y."/>
            <person name="Shah S."/>
            <person name="Dougan E. K."/>
            <person name="Thang M."/>
            <person name="Chan C."/>
        </authorList>
    </citation>
    <scope>NUCLEOTIDE SEQUENCE [LARGE SCALE GENOMIC DNA]</scope>
</reference>
<evidence type="ECO:0000259" key="4">
    <source>
        <dbReference type="PROSITE" id="PS50004"/>
    </source>
</evidence>
<dbReference type="InterPro" id="IPR035892">
    <property type="entry name" value="C2_domain_sf"/>
</dbReference>
<comment type="similarity">
    <text evidence="1">Belongs to the FAM72 family.</text>
</comment>
<evidence type="ECO:0000313" key="7">
    <source>
        <dbReference type="Proteomes" id="UP001642464"/>
    </source>
</evidence>
<feature type="region of interest" description="Disordered" evidence="3">
    <location>
        <begin position="1093"/>
        <end position="1178"/>
    </location>
</feature>
<feature type="compositionally biased region" description="Polar residues" evidence="3">
    <location>
        <begin position="1138"/>
        <end position="1148"/>
    </location>
</feature>
<dbReference type="Gene3D" id="2.60.40.150">
    <property type="entry name" value="C2 domain"/>
    <property type="match status" value="1"/>
</dbReference>
<evidence type="ECO:0000256" key="3">
    <source>
        <dbReference type="SAM" id="MobiDB-lite"/>
    </source>
</evidence>
<evidence type="ECO:0000256" key="1">
    <source>
        <dbReference type="ARBA" id="ARBA00006888"/>
    </source>
</evidence>
<dbReference type="Proteomes" id="UP001642464">
    <property type="component" value="Unassembled WGS sequence"/>
</dbReference>
<evidence type="ECO:0000259" key="5">
    <source>
        <dbReference type="PROSITE" id="PS50089"/>
    </source>
</evidence>
<dbReference type="PANTHER" id="PTHR31841:SF1">
    <property type="entry name" value="PROTEIN FAM72A-RELATED"/>
    <property type="match status" value="1"/>
</dbReference>
<feature type="region of interest" description="Disordered" evidence="3">
    <location>
        <begin position="365"/>
        <end position="398"/>
    </location>
</feature>
<dbReference type="SMART" id="SM00184">
    <property type="entry name" value="RING"/>
    <property type="match status" value="1"/>
</dbReference>
<evidence type="ECO:0000256" key="2">
    <source>
        <dbReference type="PROSITE-ProRule" id="PRU00175"/>
    </source>
</evidence>
<dbReference type="Gene3D" id="3.30.40.10">
    <property type="entry name" value="Zinc/RING finger domain, C3HC4 (zinc finger)"/>
    <property type="match status" value="1"/>
</dbReference>
<feature type="region of interest" description="Disordered" evidence="3">
    <location>
        <begin position="1"/>
        <end position="46"/>
    </location>
</feature>
<keyword evidence="2" id="KW-0863">Zinc-finger</keyword>
<sequence length="1471" mass="165209">MPSGAEPPYATEESAREAQEEIQPGSLPHAEAPENNEEEDLTEDEAEETVLDLSCQHCTQLLCQRGMRVRLVCNAAVSLFSTDFRPMVKEAVEEREHGMCHCRVRDVQCGCGCTVGYHVILPCTECSSACHNDQYWLFDRNVKAANRTTPEGAALVWSELPKHEAVENDRSSQAPDDETVAEGEDLKEQDAPSCPICHERMRRPLAPPCGHAACESCLTRAVDLRRECPYCRMTTTCAQLTRLDPEPKKARLDAPEHGENGPFGQPLQLPSKEPLWPIREDQKPEVVHSVKEFLEVLQMQTHVDRVVVLPNGIDLLQQRDAAPIQLCEAARGSSSIRQVLAQLGKMAPAPRFRARLWHYSQRGREKEIKVKKDSKDDPKDPRRSDGTPAAKRDTDATEKKSLAALARQLQELEGKAKVTSDAALYISELRWQRKVRHPLNKQERVKTATNCDVYDVAPFARHMPLWERSEGGIFVGERGAGSGLHVDQCLWSNVGRNWCGFKLFAIWPWHERHSILDEAGKGAIFCPPLTSEEEGFLSRAKTVALVGPGDVWVFSGGQPHTAMCVGDGINLCAYESFVPANEEAVSLLVQSNTKESHWRNCWMDDDDLDELYEDVVDSLQKALACSSLNSRLRGRLEGCRRAMRESKDSYCKELWEQEDRGQRRRRREEEYEERRIPEPKVFFTGIRLTRLCLCPRLGEMRTPVNGPCFEEVWSRRTFHIFSTHSTQTESKRPARHMVMASPSLGLPSEREERVPTEQILGEAADPEAAEAAEAAEAGAEAAEAIAAVGPEEASELPALHTLEFPDRRDERQRLGLIRFHLEDGVPEVGGLGWRSRGGHLLKNQTFFASKPGENLWNNPTHAGPRTWRTYHGPKLRTDADLMERMDRIEAHHANWEAKKAFVNTVRVQTLDRFYSKKVENEQKEMAATWAPHRRNRAEYHKYHETLASNLDNMPMKELKKVLTPTVLHGDREAIRAITKRIQVEETWKLAWKDMEMARRAETQADLEHRMTYNAMLMELAGQKRIHKPQNTPVRCSPRVKHLALPAQPRTPDDITKRSDYAGLVHVDNRHAMEARFPGSGHALTTTFTADATARSKPAFPPPEPPPTPSFARGAGASPKEPRATHSARKPVVRKGSMPVNQQRLQTVNRRQDPSVLAEHSQQQFLPTSAPPPPDQGQLLLKETNAADQLHMSVEFPPRSDHTQSGSVHSKDSGKLDVAPPARPMSYPVSVRNVEDGMEMLDWRPKRCHGALATATPKERVLQSVRTERWPPVGSQTVDITILSAAGLPKADRTGHSDPYVVVEVPGKSRSKAKTTVAHYTENPVWNQPLVVRGWRRGEPLAISVVDADVMGADDQLAFVQVPSADLFPHGFEGRLEMQNTWVLDKGMNEEYKQYNLTCRPSIDVKISLRDDIYTGTGPALSYLQAEQAVSMPDAQPTTGAVCAHLDNFEAKLKPVPRLGNFWMSTPLHDRA</sequence>
<dbReference type="SMART" id="SM00239">
    <property type="entry name" value="C2"/>
    <property type="match status" value="1"/>
</dbReference>
<gene>
    <name evidence="6" type="ORF">SCF082_LOCUS1270</name>
</gene>
<dbReference type="PROSITE" id="PS50089">
    <property type="entry name" value="ZF_RING_2"/>
    <property type="match status" value="1"/>
</dbReference>
<dbReference type="Pfam" id="PF14976">
    <property type="entry name" value="YPEH2ZP"/>
    <property type="match status" value="1"/>
</dbReference>
<dbReference type="InterPro" id="IPR026768">
    <property type="entry name" value="YPEH2ZP"/>
</dbReference>
<feature type="region of interest" description="Disordered" evidence="3">
    <location>
        <begin position="164"/>
        <end position="185"/>
    </location>
</feature>
<feature type="domain" description="C2" evidence="4">
    <location>
        <begin position="1256"/>
        <end position="1376"/>
    </location>
</feature>
<dbReference type="PROSITE" id="PS50004">
    <property type="entry name" value="C2"/>
    <property type="match status" value="1"/>
</dbReference>
<evidence type="ECO:0000313" key="6">
    <source>
        <dbReference type="EMBL" id="CAK8988159.1"/>
    </source>
</evidence>
<keyword evidence="2" id="KW-0479">Metal-binding</keyword>
<organism evidence="6 7">
    <name type="scientific">Durusdinium trenchii</name>
    <dbReference type="NCBI Taxonomy" id="1381693"/>
    <lineage>
        <taxon>Eukaryota</taxon>
        <taxon>Sar</taxon>
        <taxon>Alveolata</taxon>
        <taxon>Dinophyceae</taxon>
        <taxon>Suessiales</taxon>
        <taxon>Symbiodiniaceae</taxon>
        <taxon>Durusdinium</taxon>
    </lineage>
</organism>
<dbReference type="Pfam" id="PF13923">
    <property type="entry name" value="zf-C3HC4_2"/>
    <property type="match status" value="1"/>
</dbReference>
<dbReference type="Pfam" id="PF00168">
    <property type="entry name" value="C2"/>
    <property type="match status" value="1"/>
</dbReference>
<dbReference type="SUPFAM" id="SSF49562">
    <property type="entry name" value="C2 domain (Calcium/lipid-binding domain, CaLB)"/>
    <property type="match status" value="1"/>
</dbReference>
<accession>A0ABP0HG87</accession>
<dbReference type="SUPFAM" id="SSF57850">
    <property type="entry name" value="RING/U-box"/>
    <property type="match status" value="1"/>
</dbReference>
<keyword evidence="7" id="KW-1185">Reference proteome</keyword>
<dbReference type="InterPro" id="IPR013083">
    <property type="entry name" value="Znf_RING/FYVE/PHD"/>
</dbReference>
<feature type="domain" description="RING-type" evidence="5">
    <location>
        <begin position="194"/>
        <end position="232"/>
    </location>
</feature>
<name>A0ABP0HG87_9DINO</name>
<comment type="caution">
    <text evidence="6">The sequence shown here is derived from an EMBL/GenBank/DDBJ whole genome shotgun (WGS) entry which is preliminary data.</text>
</comment>
<dbReference type="CDD" id="cd00030">
    <property type="entry name" value="C2"/>
    <property type="match status" value="1"/>
</dbReference>
<dbReference type="InterPro" id="IPR000008">
    <property type="entry name" value="C2_dom"/>
</dbReference>
<feature type="compositionally biased region" description="Pro residues" evidence="3">
    <location>
        <begin position="1098"/>
        <end position="1108"/>
    </location>
</feature>
<dbReference type="InterPro" id="IPR001841">
    <property type="entry name" value="Znf_RING"/>
</dbReference>
<proteinExistence type="inferred from homology"/>
<dbReference type="PANTHER" id="PTHR31841">
    <property type="entry name" value="PROTEIN FAM72A-RELATED"/>
    <property type="match status" value="1"/>
</dbReference>
<feature type="region of interest" description="Disordered" evidence="3">
    <location>
        <begin position="1195"/>
        <end position="1227"/>
    </location>
</feature>
<protein>
    <submittedName>
        <fullName evidence="6">Protein FAM72A</fullName>
    </submittedName>
</protein>
<dbReference type="EMBL" id="CAXAMM010000603">
    <property type="protein sequence ID" value="CAK8988159.1"/>
    <property type="molecule type" value="Genomic_DNA"/>
</dbReference>
<feature type="compositionally biased region" description="Acidic residues" evidence="3">
    <location>
        <begin position="34"/>
        <end position="46"/>
    </location>
</feature>
<keyword evidence="2" id="KW-0862">Zinc</keyword>